<reference evidence="3 4" key="1">
    <citation type="submission" date="2017-03" db="EMBL/GenBank/DDBJ databases">
        <title>Complete genome sequence of Candidatus 'Thiodictyon syntrophicum' sp. nov. strain Cad16T, a photolithoautotroph purple sulfur bacterium isolated from an alpine meromictic lake.</title>
        <authorList>
            <person name="Luedin S.M."/>
            <person name="Pothier J.F."/>
            <person name="Danza F."/>
            <person name="Storelli N."/>
            <person name="Wittwer M."/>
            <person name="Tonolla M."/>
        </authorList>
    </citation>
    <scope>NUCLEOTIDE SEQUENCE [LARGE SCALE GENOMIC DNA]</scope>
    <source>
        <strain evidence="3 4">Cad16T</strain>
    </source>
</reference>
<sequence length="77" mass="8578">MKFDIKKIMKVNVGQKDRVIRVIVAIFLLIGFYNSGFQSWISALIALALLATAWFRFCPAYLVGDINTCKDQPPAAG</sequence>
<keyword evidence="1" id="KW-0472">Membrane</keyword>
<dbReference type="OrthoDB" id="9804804at2"/>
<dbReference type="Proteomes" id="UP000232638">
    <property type="component" value="Chromosome"/>
</dbReference>
<evidence type="ECO:0000259" key="2">
    <source>
        <dbReference type="Pfam" id="PF11127"/>
    </source>
</evidence>
<organism evidence="3 4">
    <name type="scientific">Candidatus Thiodictyon syntrophicum</name>
    <dbReference type="NCBI Taxonomy" id="1166950"/>
    <lineage>
        <taxon>Bacteria</taxon>
        <taxon>Pseudomonadati</taxon>
        <taxon>Pseudomonadota</taxon>
        <taxon>Gammaproteobacteria</taxon>
        <taxon>Chromatiales</taxon>
        <taxon>Chromatiaceae</taxon>
        <taxon>Thiodictyon</taxon>
    </lineage>
</organism>
<keyword evidence="1" id="KW-1133">Transmembrane helix</keyword>
<feature type="transmembrane region" description="Helical" evidence="1">
    <location>
        <begin position="43"/>
        <end position="63"/>
    </location>
</feature>
<gene>
    <name evidence="3" type="ORF">THSYN_20730</name>
</gene>
<keyword evidence="1" id="KW-0812">Transmembrane</keyword>
<keyword evidence="4" id="KW-1185">Reference proteome</keyword>
<evidence type="ECO:0000313" key="3">
    <source>
        <dbReference type="EMBL" id="AUB83130.1"/>
    </source>
</evidence>
<evidence type="ECO:0000313" key="4">
    <source>
        <dbReference type="Proteomes" id="UP000232638"/>
    </source>
</evidence>
<name>A0A2K8UC10_9GAMM</name>
<dbReference type="KEGG" id="tsy:THSYN_20730"/>
<dbReference type="EMBL" id="CP020370">
    <property type="protein sequence ID" value="AUB83130.1"/>
    <property type="molecule type" value="Genomic_DNA"/>
</dbReference>
<accession>A0A2K8UC10</accession>
<dbReference type="Pfam" id="PF11127">
    <property type="entry name" value="YgaP-like_TM"/>
    <property type="match status" value="1"/>
</dbReference>
<feature type="transmembrane region" description="Helical" evidence="1">
    <location>
        <begin position="20"/>
        <end position="37"/>
    </location>
</feature>
<dbReference type="AlphaFoldDB" id="A0A2K8UC10"/>
<proteinExistence type="predicted"/>
<dbReference type="RefSeq" id="WP_100920826.1">
    <property type="nucleotide sequence ID" value="NZ_CP020370.1"/>
</dbReference>
<feature type="domain" description="Inner membrane protein YgaP-like transmembrane" evidence="2">
    <location>
        <begin position="9"/>
        <end position="71"/>
    </location>
</feature>
<dbReference type="InterPro" id="IPR021309">
    <property type="entry name" value="YgaP-like_TM"/>
</dbReference>
<evidence type="ECO:0000256" key="1">
    <source>
        <dbReference type="SAM" id="Phobius"/>
    </source>
</evidence>
<protein>
    <recommendedName>
        <fullName evidence="2">Inner membrane protein YgaP-like transmembrane domain-containing protein</fullName>
    </recommendedName>
</protein>